<evidence type="ECO:0000313" key="2">
    <source>
        <dbReference type="Proteomes" id="UP001162992"/>
    </source>
</evidence>
<gene>
    <name evidence="1" type="ORF">O6H91_17G044800</name>
</gene>
<reference evidence="2" key="1">
    <citation type="journal article" date="2024" name="Proc. Natl. Acad. Sci. U.S.A.">
        <title>Extraordinary preservation of gene collinearity over three hundred million years revealed in homosporous lycophytes.</title>
        <authorList>
            <person name="Li C."/>
            <person name="Wickell D."/>
            <person name="Kuo L.Y."/>
            <person name="Chen X."/>
            <person name="Nie B."/>
            <person name="Liao X."/>
            <person name="Peng D."/>
            <person name="Ji J."/>
            <person name="Jenkins J."/>
            <person name="Williams M."/>
            <person name="Shu S."/>
            <person name="Plott C."/>
            <person name="Barry K."/>
            <person name="Rajasekar S."/>
            <person name="Grimwood J."/>
            <person name="Han X."/>
            <person name="Sun S."/>
            <person name="Hou Z."/>
            <person name="He W."/>
            <person name="Dai G."/>
            <person name="Sun C."/>
            <person name="Schmutz J."/>
            <person name="Leebens-Mack J.H."/>
            <person name="Li F.W."/>
            <person name="Wang L."/>
        </authorList>
    </citation>
    <scope>NUCLEOTIDE SEQUENCE [LARGE SCALE GENOMIC DNA]</scope>
    <source>
        <strain evidence="2">cv. PW_Plant_1</strain>
    </source>
</reference>
<dbReference type="Proteomes" id="UP001162992">
    <property type="component" value="Chromosome 17"/>
</dbReference>
<evidence type="ECO:0000313" key="1">
    <source>
        <dbReference type="EMBL" id="KAJ7525304.1"/>
    </source>
</evidence>
<organism evidence="1 2">
    <name type="scientific">Diphasiastrum complanatum</name>
    <name type="common">Issler's clubmoss</name>
    <name type="synonym">Lycopodium complanatum</name>
    <dbReference type="NCBI Taxonomy" id="34168"/>
    <lineage>
        <taxon>Eukaryota</taxon>
        <taxon>Viridiplantae</taxon>
        <taxon>Streptophyta</taxon>
        <taxon>Embryophyta</taxon>
        <taxon>Tracheophyta</taxon>
        <taxon>Lycopodiopsida</taxon>
        <taxon>Lycopodiales</taxon>
        <taxon>Lycopodiaceae</taxon>
        <taxon>Lycopodioideae</taxon>
        <taxon>Diphasiastrum</taxon>
    </lineage>
</organism>
<protein>
    <submittedName>
        <fullName evidence="1">Uncharacterized protein</fullName>
    </submittedName>
</protein>
<name>A0ACC2B6A2_DIPCM</name>
<sequence>MWERREDNETPTVVTAKPIVLPERENSANRLVYKLVRVGDDGTVLPATEDEVMQVESLVEGDSVLAPSDAEASDAILENEQDNEASEDRQDSTDQDDEKEDPEWPEDLEAERRRLLARLQVLDSMLSKVKAEEQHRLSAERLNGSTDNGGSTFLYSNLGRGSVKYKRQRRPNPKYLSADARNEFSPGSFHTPNHAAGEGPTNLLSARSQTSQPLASVDVFGNTPALLSRTSNRGFTSHMRKKAIMNITPSVIPKSGIEGQVHEEPKTTSSLDNLSIRELHEAFRTTFGRETSVKDKHWLKRQISMGMSRLHEATNKFEECGGKGQPPALQEPTILPRVEILPTSAEQPVLYSNVEAIEKELCGGWMETIDPRHCASREADCGNDNNGFLSEVLPVKNFAASPPACCASSTLCKPGSDSHLTLTIDMQSMEGKRQRKPNRRYLEEEADGIGPTGIVGSLIPTMDPSRSQILSKGELRLSSRTTADGAADLSRLSSLRSSRLHATSQSGISQGRRSKLGSNLQITQDVSTSISLHLYNWKRKADGRAAKLVKMARSTRVYQHSVDKNVRKVKFKLPSTLGQEKNKTSDSYEGNTDQVSCLLPISSGEKVCNLQSPAMEHKLDNHSELVATVPTANGGTRRKHHRPWTLREVMTLVEGVARCGGGKWADIKKFAFSSVSYRTAVDLKDKWRNLLRASRSQLQSAKQGENRKRHFSVSIPGPILARVRELAALQNQTAGTPLVSATSRSGRIVQRK</sequence>
<proteinExistence type="predicted"/>
<comment type="caution">
    <text evidence="1">The sequence shown here is derived from an EMBL/GenBank/DDBJ whole genome shotgun (WGS) entry which is preliminary data.</text>
</comment>
<dbReference type="EMBL" id="CM055108">
    <property type="protein sequence ID" value="KAJ7525304.1"/>
    <property type="molecule type" value="Genomic_DNA"/>
</dbReference>
<keyword evidence="2" id="KW-1185">Reference proteome</keyword>
<accession>A0ACC2B6A2</accession>